<dbReference type="InterPro" id="IPR014710">
    <property type="entry name" value="RmlC-like_jellyroll"/>
</dbReference>
<feature type="domain" description="Cupin type-2" evidence="2">
    <location>
        <begin position="185"/>
        <end position="254"/>
    </location>
</feature>
<feature type="region of interest" description="Disordered" evidence="1">
    <location>
        <begin position="1"/>
        <end position="44"/>
    </location>
</feature>
<sequence length="273" mass="28946">MGQGHGNSWVGERGPTLAAGSRDRFGLPRGGGASMRGGPRRRPVVVVPPQAGMVSAAPDTHGRRTMERRISMPFADNVQVADRSPLRSEQTQGSVGMPHRLTRSCISILTGVCVLATAACSPDDPTAESPEVRTVNPTEPLPPASTIAGSQPFLAVDIVQGRQARPVDLQVDGGEDGVSVTFREITIEPGASTGEHCHHGSLIAVVKQGELTHYSDRHPGGSRIYRVGDSNIEEAGSIYESRNHGTEDVVLMATYVTPVGKELLETDLTKCEA</sequence>
<dbReference type="SUPFAM" id="SSF51182">
    <property type="entry name" value="RmlC-like cupins"/>
    <property type="match status" value="1"/>
</dbReference>
<gene>
    <name evidence="3" type="ORF">DQ226_11045</name>
</gene>
<comment type="caution">
    <text evidence="3">The sequence shown here is derived from an EMBL/GenBank/DDBJ whole genome shotgun (WGS) entry which is preliminary data.</text>
</comment>
<protein>
    <recommendedName>
        <fullName evidence="2">Cupin type-2 domain-containing protein</fullName>
    </recommendedName>
</protein>
<name>A0A365P932_9ACTN</name>
<dbReference type="Proteomes" id="UP000252187">
    <property type="component" value="Unassembled WGS sequence"/>
</dbReference>
<dbReference type="InterPro" id="IPR013096">
    <property type="entry name" value="Cupin_2"/>
</dbReference>
<evidence type="ECO:0000313" key="3">
    <source>
        <dbReference type="EMBL" id="RBA33934.1"/>
    </source>
</evidence>
<evidence type="ECO:0000313" key="4">
    <source>
        <dbReference type="Proteomes" id="UP000252187"/>
    </source>
</evidence>
<feature type="region of interest" description="Disordered" evidence="1">
    <location>
        <begin position="122"/>
        <end position="147"/>
    </location>
</feature>
<dbReference type="Pfam" id="PF07883">
    <property type="entry name" value="Cupin_2"/>
    <property type="match status" value="1"/>
</dbReference>
<proteinExistence type="predicted"/>
<dbReference type="EMBL" id="QNTT01000028">
    <property type="protein sequence ID" value="RBA33934.1"/>
    <property type="molecule type" value="Genomic_DNA"/>
</dbReference>
<dbReference type="InterPro" id="IPR011051">
    <property type="entry name" value="RmlC_Cupin_sf"/>
</dbReference>
<accession>A0A365P932</accession>
<dbReference type="AlphaFoldDB" id="A0A365P932"/>
<dbReference type="Gene3D" id="2.60.120.10">
    <property type="entry name" value="Jelly Rolls"/>
    <property type="match status" value="1"/>
</dbReference>
<evidence type="ECO:0000256" key="1">
    <source>
        <dbReference type="SAM" id="MobiDB-lite"/>
    </source>
</evidence>
<organism evidence="3 4">
    <name type="scientific">Dietzia maris</name>
    <dbReference type="NCBI Taxonomy" id="37915"/>
    <lineage>
        <taxon>Bacteria</taxon>
        <taxon>Bacillati</taxon>
        <taxon>Actinomycetota</taxon>
        <taxon>Actinomycetes</taxon>
        <taxon>Mycobacteriales</taxon>
        <taxon>Dietziaceae</taxon>
        <taxon>Dietzia</taxon>
    </lineage>
</organism>
<reference evidence="3 4" key="1">
    <citation type="submission" date="2018-06" db="EMBL/GenBank/DDBJ databases">
        <title>Whole genome sequencing of four bacterial strains from South Shetland trench revealing bio-synthetic gene clusters.</title>
        <authorList>
            <person name="Abdel-Mageed W.M."/>
            <person name="Lehri B."/>
            <person name="Jarmusch S.A."/>
            <person name="Miranda K."/>
            <person name="Goodfellow M."/>
            <person name="Jaspars M."/>
            <person name="Karlyshev A.V."/>
        </authorList>
    </citation>
    <scope>NUCLEOTIDE SEQUENCE [LARGE SCALE GENOMIC DNA]</scope>
    <source>
        <strain evidence="3 4">SST1</strain>
    </source>
</reference>
<evidence type="ECO:0000259" key="2">
    <source>
        <dbReference type="Pfam" id="PF07883"/>
    </source>
</evidence>